<dbReference type="Proteomes" id="UP000199118">
    <property type="component" value="Unassembled WGS sequence"/>
</dbReference>
<keyword evidence="5" id="KW-1185">Reference proteome</keyword>
<dbReference type="EMBL" id="FNMZ01000001">
    <property type="protein sequence ID" value="SDW12194.1"/>
    <property type="molecule type" value="Genomic_DNA"/>
</dbReference>
<dbReference type="InterPro" id="IPR001453">
    <property type="entry name" value="MoaB/Mog_dom"/>
</dbReference>
<proteinExistence type="predicted"/>
<feature type="domain" description="MoaB/Mog" evidence="3">
    <location>
        <begin position="41"/>
        <end position="185"/>
    </location>
</feature>
<evidence type="ECO:0000256" key="1">
    <source>
        <dbReference type="ARBA" id="ARBA00015262"/>
    </source>
</evidence>
<dbReference type="Gene3D" id="3.40.980.10">
    <property type="entry name" value="MoaB/Mog-like domain"/>
    <property type="match status" value="1"/>
</dbReference>
<gene>
    <name evidence="4" type="ORF">SAMN05444336_101183</name>
</gene>
<dbReference type="Pfam" id="PF00994">
    <property type="entry name" value="MoCF_biosynth"/>
    <property type="match status" value="1"/>
</dbReference>
<dbReference type="GO" id="GO:0006777">
    <property type="term" value="P:Mo-molybdopterin cofactor biosynthetic process"/>
    <property type="evidence" value="ECO:0007669"/>
    <property type="project" value="InterPro"/>
</dbReference>
<dbReference type="SUPFAM" id="SSF53218">
    <property type="entry name" value="Molybdenum cofactor biosynthesis proteins"/>
    <property type="match status" value="1"/>
</dbReference>
<dbReference type="InterPro" id="IPR036425">
    <property type="entry name" value="MoaB/Mog-like_dom_sf"/>
</dbReference>
<name>A0A1H2QZZ8_9RHOB</name>
<reference evidence="4 5" key="1">
    <citation type="submission" date="2016-10" db="EMBL/GenBank/DDBJ databases">
        <authorList>
            <person name="de Groot N.N."/>
        </authorList>
    </citation>
    <scope>NUCLEOTIDE SEQUENCE [LARGE SCALE GENOMIC DNA]</scope>
    <source>
        <strain evidence="4 5">DSM 17890</strain>
    </source>
</reference>
<dbReference type="NCBIfam" id="TIGR00177">
    <property type="entry name" value="molyb_syn"/>
    <property type="match status" value="1"/>
</dbReference>
<evidence type="ECO:0000256" key="2">
    <source>
        <dbReference type="SAM" id="MobiDB-lite"/>
    </source>
</evidence>
<dbReference type="PANTHER" id="PTHR43232:SF2">
    <property type="entry name" value="MOLYBDENUM COFACTOR BIOSYNTHESIS PROTEIN B"/>
    <property type="match status" value="1"/>
</dbReference>
<organism evidence="4 5">
    <name type="scientific">Albimonas donghaensis</name>
    <dbReference type="NCBI Taxonomy" id="356660"/>
    <lineage>
        <taxon>Bacteria</taxon>
        <taxon>Pseudomonadati</taxon>
        <taxon>Pseudomonadota</taxon>
        <taxon>Alphaproteobacteria</taxon>
        <taxon>Rhodobacterales</taxon>
        <taxon>Paracoccaceae</taxon>
        <taxon>Albimonas</taxon>
    </lineage>
</organism>
<evidence type="ECO:0000313" key="4">
    <source>
        <dbReference type="EMBL" id="SDW12194.1"/>
    </source>
</evidence>
<dbReference type="RefSeq" id="WP_092679264.1">
    <property type="nucleotide sequence ID" value="NZ_FNMZ01000001.1"/>
</dbReference>
<evidence type="ECO:0000259" key="3">
    <source>
        <dbReference type="SMART" id="SM00852"/>
    </source>
</evidence>
<sequence>MSDAPASPPASGPGPAPTPTPTPAPAHGGKAARAFIPLRIAVLTVSDTRSLADDRSGDTLVARIEGAGHGIAARDIVADDRGAIAARLRAWVADPGVDVVISTGGTGLTGRDVTVEAHRDVYEKEIDAFGTVFAVVSMGKIGTSAVQSRACGGVAGGTYLFALPGSPGACRDAWDEILAAQLDYRHTPCNFVEIMPRLDEHLRRK</sequence>
<dbReference type="PANTHER" id="PTHR43232">
    <property type="entry name" value="MOLYBDENUM COFACTOR BIOSYNTHESIS PROTEIN B"/>
    <property type="match status" value="1"/>
</dbReference>
<dbReference type="SMART" id="SM00852">
    <property type="entry name" value="MoCF_biosynth"/>
    <property type="match status" value="1"/>
</dbReference>
<feature type="region of interest" description="Disordered" evidence="2">
    <location>
        <begin position="1"/>
        <end position="29"/>
    </location>
</feature>
<feature type="compositionally biased region" description="Pro residues" evidence="2">
    <location>
        <begin position="1"/>
        <end position="24"/>
    </location>
</feature>
<dbReference type="STRING" id="356660.SAMN05444336_101183"/>
<dbReference type="NCBIfam" id="TIGR02667">
    <property type="entry name" value="moaB_proteo"/>
    <property type="match status" value="1"/>
</dbReference>
<dbReference type="AlphaFoldDB" id="A0A1H2QZZ8"/>
<accession>A0A1H2QZZ8</accession>
<dbReference type="GO" id="GO:0005829">
    <property type="term" value="C:cytosol"/>
    <property type="evidence" value="ECO:0007669"/>
    <property type="project" value="TreeGrafter"/>
</dbReference>
<protein>
    <recommendedName>
        <fullName evidence="1">Molybdenum cofactor biosynthesis protein B</fullName>
    </recommendedName>
</protein>
<dbReference type="InterPro" id="IPR012245">
    <property type="entry name" value="MoaB"/>
</dbReference>
<dbReference type="InterPro" id="IPR013484">
    <property type="entry name" value="MoaB_proteobac"/>
</dbReference>
<evidence type="ECO:0000313" key="5">
    <source>
        <dbReference type="Proteomes" id="UP000199118"/>
    </source>
</evidence>
<dbReference type="CDD" id="cd00886">
    <property type="entry name" value="MogA_MoaB"/>
    <property type="match status" value="1"/>
</dbReference>